<gene>
    <name evidence="4" type="ORF">EAG_13552</name>
</gene>
<dbReference type="InterPro" id="IPR006047">
    <property type="entry name" value="GH13_cat_dom"/>
</dbReference>
<dbReference type="PANTHER" id="PTHR10357">
    <property type="entry name" value="ALPHA-AMYLASE FAMILY MEMBER"/>
    <property type="match status" value="1"/>
</dbReference>
<evidence type="ECO:0000259" key="3">
    <source>
        <dbReference type="SMART" id="SM00642"/>
    </source>
</evidence>
<protein>
    <recommendedName>
        <fullName evidence="2">alpha-glucosidase</fullName>
        <ecNumber evidence="2">3.2.1.20</ecNumber>
    </recommendedName>
</protein>
<dbReference type="InParanoid" id="E2ASA4"/>
<dbReference type="SUPFAM" id="SSF51445">
    <property type="entry name" value="(Trans)glycosidases"/>
    <property type="match status" value="2"/>
</dbReference>
<comment type="catalytic activity">
    <reaction evidence="1">
        <text>Hydrolysis of terminal, non-reducing (1-&gt;4)-linked alpha-D-glucose residues with release of alpha-D-glucose.</text>
        <dbReference type="EC" id="3.2.1.20"/>
    </reaction>
</comment>
<dbReference type="AlphaFoldDB" id="E2ASA4"/>
<dbReference type="OrthoDB" id="1740265at2759"/>
<accession>E2ASA4</accession>
<evidence type="ECO:0000313" key="4">
    <source>
        <dbReference type="EMBL" id="EFN63688.1"/>
    </source>
</evidence>
<dbReference type="STRING" id="104421.E2ASA4"/>
<dbReference type="InterPro" id="IPR045857">
    <property type="entry name" value="O16G_dom_2"/>
</dbReference>
<evidence type="ECO:0000313" key="5">
    <source>
        <dbReference type="Proteomes" id="UP000000311"/>
    </source>
</evidence>
<reference evidence="4 5" key="1">
    <citation type="journal article" date="2010" name="Science">
        <title>Genomic comparison of the ants Camponotus floridanus and Harpegnathos saltator.</title>
        <authorList>
            <person name="Bonasio R."/>
            <person name="Zhang G."/>
            <person name="Ye C."/>
            <person name="Mutti N.S."/>
            <person name="Fang X."/>
            <person name="Qin N."/>
            <person name="Donahue G."/>
            <person name="Yang P."/>
            <person name="Li Q."/>
            <person name="Li C."/>
            <person name="Zhang P."/>
            <person name="Huang Z."/>
            <person name="Berger S.L."/>
            <person name="Reinberg D."/>
            <person name="Wang J."/>
            <person name="Liebig J."/>
        </authorList>
    </citation>
    <scope>NUCLEOTIDE SEQUENCE [LARGE SCALE GENOMIC DNA]</scope>
    <source>
        <strain evidence="5">C129</strain>
    </source>
</reference>
<dbReference type="GO" id="GO:0004558">
    <property type="term" value="F:alpha-1,4-glucosidase activity"/>
    <property type="evidence" value="ECO:0007669"/>
    <property type="project" value="UniProtKB-EC"/>
</dbReference>
<dbReference type="PANTHER" id="PTHR10357:SF179">
    <property type="entry name" value="NEUTRAL AND BASIC AMINO ACID TRANSPORT PROTEIN RBAT"/>
    <property type="match status" value="1"/>
</dbReference>
<proteinExistence type="predicted"/>
<organism evidence="5">
    <name type="scientific">Camponotus floridanus</name>
    <name type="common">Florida carpenter ant</name>
    <dbReference type="NCBI Taxonomy" id="104421"/>
    <lineage>
        <taxon>Eukaryota</taxon>
        <taxon>Metazoa</taxon>
        <taxon>Ecdysozoa</taxon>
        <taxon>Arthropoda</taxon>
        <taxon>Hexapoda</taxon>
        <taxon>Insecta</taxon>
        <taxon>Pterygota</taxon>
        <taxon>Neoptera</taxon>
        <taxon>Endopterygota</taxon>
        <taxon>Hymenoptera</taxon>
        <taxon>Apocrita</taxon>
        <taxon>Aculeata</taxon>
        <taxon>Formicoidea</taxon>
        <taxon>Formicidae</taxon>
        <taxon>Formicinae</taxon>
        <taxon>Camponotus</taxon>
    </lineage>
</organism>
<dbReference type="InterPro" id="IPR017853">
    <property type="entry name" value="GH"/>
</dbReference>
<sequence>MTEAYTSLENTTKYYKFGSHVPFNFKFISDVNNVSKAADFKRIIDDWMSQTPNDESPNWVMGNHDKSRTASRYPGRGDQMIMLEMILPGIAVTYNGEEIGMLDKRDISWEDTQDPQACNAGKDKYQNLSRDRNRTPFQWDATKNAGFSKANHTWLPVHENYIELNLAKQKIANESHYKIYTSLIKMRQREAALQQGNLTTLVQRITSKLSYFKDTGINAISLSPICSSSNLEYGIIDYTDIDPIYGTLEDFKALLRRAQKLGVIVVLDLVPNHSSDEHLWFQKALQGHKKYKGYYIWAEGKNKDNKTPPNNWISISGGPAWTYVKSLKQWYLHQYGPGLPDLNYSNSAVIQEMQNILTFWLDTGIDGFRVDSAAFIFEDKKLRDEPRSNATGETPQDYGYLNHIYTTDQIASYELFGSWKKYLDEYADEDNQDQKLLVMEAYTSFPHTIQYYDYNVLPFNFMFIVNLTAKSSAKDFKEKIDLWINSIPHGEVSNWVVRIHTKSS</sequence>
<dbReference type="Gene3D" id="3.20.20.80">
    <property type="entry name" value="Glycosidases"/>
    <property type="match status" value="3"/>
</dbReference>
<feature type="domain" description="Glycosyl hydrolase family 13 catalytic" evidence="3">
    <location>
        <begin position="199"/>
        <end position="502"/>
    </location>
</feature>
<dbReference type="Gene3D" id="3.90.400.10">
    <property type="entry name" value="Oligo-1,6-glucosidase, Domain 2"/>
    <property type="match status" value="1"/>
</dbReference>
<dbReference type="Proteomes" id="UP000000311">
    <property type="component" value="Unassembled WGS sequence"/>
</dbReference>
<dbReference type="SMART" id="SM00642">
    <property type="entry name" value="Aamy"/>
    <property type="match status" value="1"/>
</dbReference>
<dbReference type="EMBL" id="GL442252">
    <property type="protein sequence ID" value="EFN63688.1"/>
    <property type="molecule type" value="Genomic_DNA"/>
</dbReference>
<dbReference type="EC" id="3.2.1.20" evidence="2"/>
<dbReference type="GO" id="GO:0005975">
    <property type="term" value="P:carbohydrate metabolic process"/>
    <property type="evidence" value="ECO:0007669"/>
    <property type="project" value="InterPro"/>
</dbReference>
<name>E2ASA4_CAMFO</name>
<dbReference type="Pfam" id="PF00128">
    <property type="entry name" value="Alpha-amylase"/>
    <property type="match status" value="2"/>
</dbReference>
<evidence type="ECO:0000256" key="1">
    <source>
        <dbReference type="ARBA" id="ARBA00001657"/>
    </source>
</evidence>
<keyword evidence="5" id="KW-1185">Reference proteome</keyword>
<evidence type="ECO:0000256" key="2">
    <source>
        <dbReference type="ARBA" id="ARBA00012741"/>
    </source>
</evidence>